<dbReference type="PROSITE" id="PS50146">
    <property type="entry name" value="DAGK"/>
    <property type="match status" value="1"/>
</dbReference>
<dbReference type="InterPro" id="IPR016064">
    <property type="entry name" value="NAD/diacylglycerol_kinase_sf"/>
</dbReference>
<dbReference type="Pfam" id="PF19279">
    <property type="entry name" value="YegS_C"/>
    <property type="match status" value="1"/>
</dbReference>
<dbReference type="SUPFAM" id="SSF111331">
    <property type="entry name" value="NAD kinase/diacylglycerol kinase-like"/>
    <property type="match status" value="1"/>
</dbReference>
<organism evidence="2 3">
    <name type="scientific">Inquilinus limosus</name>
    <dbReference type="NCBI Taxonomy" id="171674"/>
    <lineage>
        <taxon>Bacteria</taxon>
        <taxon>Pseudomonadati</taxon>
        <taxon>Pseudomonadota</taxon>
        <taxon>Alphaproteobacteria</taxon>
        <taxon>Rhodospirillales</taxon>
        <taxon>Rhodospirillaceae</taxon>
        <taxon>Inquilinus</taxon>
    </lineage>
</organism>
<evidence type="ECO:0000259" key="1">
    <source>
        <dbReference type="PROSITE" id="PS50146"/>
    </source>
</evidence>
<dbReference type="GO" id="GO:0016301">
    <property type="term" value="F:kinase activity"/>
    <property type="evidence" value="ECO:0007669"/>
    <property type="project" value="UniProtKB-KW"/>
</dbReference>
<dbReference type="InterPro" id="IPR045540">
    <property type="entry name" value="YegS/DAGK_C"/>
</dbReference>
<dbReference type="EMBL" id="JAEKLZ010000083">
    <property type="protein sequence ID" value="MBW8724187.1"/>
    <property type="molecule type" value="Genomic_DNA"/>
</dbReference>
<dbReference type="Proteomes" id="UP000700706">
    <property type="component" value="Unassembled WGS sequence"/>
</dbReference>
<protein>
    <submittedName>
        <fullName evidence="2">Diacylglycerol kinase family lipid kinase</fullName>
    </submittedName>
</protein>
<accession>A0A952FH64</accession>
<keyword evidence="2" id="KW-0808">Transferase</keyword>
<dbReference type="InterPro" id="IPR017438">
    <property type="entry name" value="ATP-NAD_kinase_N"/>
</dbReference>
<dbReference type="Pfam" id="PF00781">
    <property type="entry name" value="DAGK_cat"/>
    <property type="match status" value="1"/>
</dbReference>
<comment type="caution">
    <text evidence="2">The sequence shown here is derived from an EMBL/GenBank/DDBJ whole genome shotgun (WGS) entry which is preliminary data.</text>
</comment>
<dbReference type="SMART" id="SM00046">
    <property type="entry name" value="DAGKc"/>
    <property type="match status" value="1"/>
</dbReference>
<dbReference type="InterPro" id="IPR001206">
    <property type="entry name" value="Diacylglycerol_kinase_cat_dom"/>
</dbReference>
<evidence type="ECO:0000313" key="3">
    <source>
        <dbReference type="Proteomes" id="UP000700706"/>
    </source>
</evidence>
<dbReference type="AlphaFoldDB" id="A0A952FH64"/>
<dbReference type="Gene3D" id="2.60.200.40">
    <property type="match status" value="1"/>
</dbReference>
<dbReference type="Gene3D" id="3.40.50.10330">
    <property type="entry name" value="Probable inorganic polyphosphate/atp-NAD kinase, domain 1"/>
    <property type="match status" value="1"/>
</dbReference>
<feature type="domain" description="DAGKc" evidence="1">
    <location>
        <begin position="1"/>
        <end position="141"/>
    </location>
</feature>
<proteinExistence type="predicted"/>
<keyword evidence="2" id="KW-0418">Kinase</keyword>
<evidence type="ECO:0000313" key="2">
    <source>
        <dbReference type="EMBL" id="MBW8724187.1"/>
    </source>
</evidence>
<reference evidence="2" key="1">
    <citation type="submission" date="2020-06" db="EMBL/GenBank/DDBJ databases">
        <title>Stable isotope informed genome-resolved metagenomics uncovers potential trophic interactions in rhizosphere soil.</title>
        <authorList>
            <person name="Starr E.P."/>
            <person name="Shi S."/>
            <person name="Blazewicz S.J."/>
            <person name="Koch B.J."/>
            <person name="Probst A.J."/>
            <person name="Hungate B.A."/>
            <person name="Pett-Ridge J."/>
            <person name="Firestone M.K."/>
            <person name="Banfield J.F."/>
        </authorList>
    </citation>
    <scope>NUCLEOTIDE SEQUENCE</scope>
    <source>
        <strain evidence="2">YM_69_17</strain>
    </source>
</reference>
<sequence length="315" mass="33477">MRVALVLNGAAGALLGRTAEAIAAPLDRILAAAGAEGRAAVAEGDALSRALDAAVASDAEMILVGGGDGTIIAAAERLLAESRAGGPARPSGTRPLGILPLGTANLLARDLGIPLSPEAALPALLAGIPRRIDVGLVNGRIFLNSSLPGIAPRMVQQRERMRRTPGRLKWLRLARAFFRGFDRGPRLHVVLQADGRPVRLITRTLAISNNPLAEGFAAIHSRAALDGGVLGVYAARIGRRLDLWRLLARLVAGTWQHDRATVALAARRIDVISRRARLWVANDGENHLLATPLRYRILPRALTVLVPRADTDKPM</sequence>
<name>A0A952FH64_9PROT</name>
<gene>
    <name evidence="2" type="ORF">JF625_03380</name>
</gene>